<dbReference type="InterPro" id="IPR039426">
    <property type="entry name" value="TonB-dep_rcpt-like"/>
</dbReference>
<dbReference type="EMBL" id="CADIJM010000002">
    <property type="protein sequence ID" value="CAB3671519.1"/>
    <property type="molecule type" value="Genomic_DNA"/>
</dbReference>
<dbReference type="AlphaFoldDB" id="A0A6S7AI70"/>
<feature type="signal peptide" evidence="13">
    <location>
        <begin position="1"/>
        <end position="42"/>
    </location>
</feature>
<evidence type="ECO:0000313" key="16">
    <source>
        <dbReference type="EMBL" id="CAB3671519.1"/>
    </source>
</evidence>
<reference evidence="16 17" key="1">
    <citation type="submission" date="2020-04" db="EMBL/GenBank/DDBJ databases">
        <authorList>
            <person name="De Canck E."/>
        </authorList>
    </citation>
    <scope>NUCLEOTIDE SEQUENCE [LARGE SCALE GENOMIC DNA]</scope>
    <source>
        <strain evidence="16 17">LMG 26690</strain>
    </source>
</reference>
<keyword evidence="4 10" id="KW-1134">Transmembrane beta strand</keyword>
<dbReference type="Gene3D" id="2.40.170.20">
    <property type="entry name" value="TonB-dependent receptor, beta-barrel domain"/>
    <property type="match status" value="1"/>
</dbReference>
<comment type="similarity">
    <text evidence="2 10 11">Belongs to the TonB-dependent receptor family.</text>
</comment>
<evidence type="ECO:0000256" key="8">
    <source>
        <dbReference type="ARBA" id="ARBA00023170"/>
    </source>
</evidence>
<feature type="domain" description="TonB-dependent receptor plug" evidence="15">
    <location>
        <begin position="67"/>
        <end position="172"/>
    </location>
</feature>
<dbReference type="Pfam" id="PF07715">
    <property type="entry name" value="Plug"/>
    <property type="match status" value="1"/>
</dbReference>
<dbReference type="PROSITE" id="PS52016">
    <property type="entry name" value="TONB_DEPENDENT_REC_3"/>
    <property type="match status" value="1"/>
</dbReference>
<evidence type="ECO:0000256" key="13">
    <source>
        <dbReference type="SAM" id="SignalP"/>
    </source>
</evidence>
<evidence type="ECO:0000256" key="6">
    <source>
        <dbReference type="ARBA" id="ARBA00023077"/>
    </source>
</evidence>
<evidence type="ECO:0000256" key="9">
    <source>
        <dbReference type="ARBA" id="ARBA00023237"/>
    </source>
</evidence>
<dbReference type="Gene3D" id="2.170.130.10">
    <property type="entry name" value="TonB-dependent receptor, plug domain"/>
    <property type="match status" value="1"/>
</dbReference>
<dbReference type="GO" id="GO:0015344">
    <property type="term" value="F:siderophore uptake transmembrane transporter activity"/>
    <property type="evidence" value="ECO:0007669"/>
    <property type="project" value="TreeGrafter"/>
</dbReference>
<name>A0A6S7AI70_9BURK</name>
<evidence type="ECO:0000256" key="11">
    <source>
        <dbReference type="RuleBase" id="RU003357"/>
    </source>
</evidence>
<keyword evidence="8 16" id="KW-0675">Receptor</keyword>
<dbReference type="SUPFAM" id="SSF56935">
    <property type="entry name" value="Porins"/>
    <property type="match status" value="1"/>
</dbReference>
<evidence type="ECO:0000256" key="12">
    <source>
        <dbReference type="SAM" id="MobiDB-lite"/>
    </source>
</evidence>
<evidence type="ECO:0000256" key="4">
    <source>
        <dbReference type="ARBA" id="ARBA00022452"/>
    </source>
</evidence>
<comment type="subcellular location">
    <subcellularLocation>
        <location evidence="1 10">Cell outer membrane</location>
        <topology evidence="1 10">Multi-pass membrane protein</topology>
    </subcellularLocation>
</comment>
<sequence length="705" mass="76633">MNGKKLGMGKARGKASRVRAVGRAPLKPLVCSLMLMAPVAQAQTEGETRTQTVAPITVSANPLGLDLNSTTLPASVLEGDALIEQRNGTLGETLKNLPGVNSDTFGGGASRPVIRGQTAPRVKVLSDGSEVMDASAISPDHAVTVEPLLADRIEVLRGPATLLYGGGAIGGVVNVIDKKIPTEVPEKGIAAEAELRGATGTKERAGAVGITAGEGQFAVRVEGMKRRTSDYDVPDWPGGKLEGSYSESTQGSVGMSWITPRGYVGVAFTHLQSEYGLPGHNHEYEGCHPHGTHLHCGGHDHDHGDEGEEGHDHDHDHEHGGVPYVKLRSNRMDLRAEYQDPFAGFEKIRFRGGLTDYQHDEIEGGEVGTRFKNKGYDMRVELQHKPIAGWRGVIGLQNAYSDFSAEGEEAFLPPSKTRSNGVFLLEEYQLNDWRFELGARQDWQRVSPSGGAPRSSLSGTSLSAAAIWDFAPQYSVALSLSRSQRLPNAQELYADGIHIATNTYELGNPDLTRETSHNIDLTLRKHSGDTTFSASVFHNRVKNYIYANTLDRYEDFRLIEYTQQDAEFTGVEGELRHQFTPIFSAAVFGDYVRGKLTGGDGNLPRIPAGRAGVRGNFKWQEWSGGVEYARVFAQKDIAAYEDTTPGYNMVNAVVAYRGQYGATGYEVFLRGTNLLNKLAYNHASFISTVAPLPGRSVLLGVRMTY</sequence>
<dbReference type="Proteomes" id="UP000494214">
    <property type="component" value="Unassembled WGS sequence"/>
</dbReference>
<evidence type="ECO:0000256" key="1">
    <source>
        <dbReference type="ARBA" id="ARBA00004571"/>
    </source>
</evidence>
<protein>
    <submittedName>
        <fullName evidence="16">Putative TonB-dependent receptor</fullName>
    </submittedName>
</protein>
<evidence type="ECO:0000256" key="10">
    <source>
        <dbReference type="PROSITE-ProRule" id="PRU01360"/>
    </source>
</evidence>
<keyword evidence="3 10" id="KW-0813">Transport</keyword>
<dbReference type="CDD" id="cd01347">
    <property type="entry name" value="ligand_gated_channel"/>
    <property type="match status" value="1"/>
</dbReference>
<gene>
    <name evidence="16" type="ORF">LMG26690_01092</name>
</gene>
<keyword evidence="13" id="KW-0732">Signal</keyword>
<evidence type="ECO:0000259" key="14">
    <source>
        <dbReference type="Pfam" id="PF00593"/>
    </source>
</evidence>
<accession>A0A6S7AI70</accession>
<keyword evidence="9 10" id="KW-0998">Cell outer membrane</keyword>
<feature type="domain" description="TonB-dependent receptor-like beta-barrel" evidence="14">
    <location>
        <begin position="303"/>
        <end position="674"/>
    </location>
</feature>
<keyword evidence="7 10" id="KW-0472">Membrane</keyword>
<dbReference type="GO" id="GO:0009279">
    <property type="term" value="C:cell outer membrane"/>
    <property type="evidence" value="ECO:0007669"/>
    <property type="project" value="UniProtKB-SubCell"/>
</dbReference>
<keyword evidence="6 11" id="KW-0798">TonB box</keyword>
<organism evidence="16 17">
    <name type="scientific">Achromobacter animicus</name>
    <dbReference type="NCBI Taxonomy" id="1389935"/>
    <lineage>
        <taxon>Bacteria</taxon>
        <taxon>Pseudomonadati</taxon>
        <taxon>Pseudomonadota</taxon>
        <taxon>Betaproteobacteria</taxon>
        <taxon>Burkholderiales</taxon>
        <taxon>Alcaligenaceae</taxon>
        <taxon>Achromobacter</taxon>
    </lineage>
</organism>
<dbReference type="InterPro" id="IPR012910">
    <property type="entry name" value="Plug_dom"/>
</dbReference>
<feature type="chain" id="PRO_5029022267" evidence="13">
    <location>
        <begin position="43"/>
        <end position="705"/>
    </location>
</feature>
<dbReference type="PANTHER" id="PTHR30069:SF40">
    <property type="entry name" value="TONB-DEPENDENT RECEPTOR NMB0964-RELATED"/>
    <property type="match status" value="1"/>
</dbReference>
<keyword evidence="17" id="KW-1185">Reference proteome</keyword>
<dbReference type="Pfam" id="PF00593">
    <property type="entry name" value="TonB_dep_Rec_b-barrel"/>
    <property type="match status" value="1"/>
</dbReference>
<dbReference type="InterPro" id="IPR036942">
    <property type="entry name" value="Beta-barrel_TonB_sf"/>
</dbReference>
<evidence type="ECO:0000256" key="2">
    <source>
        <dbReference type="ARBA" id="ARBA00009810"/>
    </source>
</evidence>
<keyword evidence="5 10" id="KW-0812">Transmembrane</keyword>
<evidence type="ECO:0000256" key="5">
    <source>
        <dbReference type="ARBA" id="ARBA00022692"/>
    </source>
</evidence>
<dbReference type="GO" id="GO:0044718">
    <property type="term" value="P:siderophore transmembrane transport"/>
    <property type="evidence" value="ECO:0007669"/>
    <property type="project" value="TreeGrafter"/>
</dbReference>
<evidence type="ECO:0000313" key="17">
    <source>
        <dbReference type="Proteomes" id="UP000494214"/>
    </source>
</evidence>
<dbReference type="InterPro" id="IPR000531">
    <property type="entry name" value="Beta-barrel_TonB"/>
</dbReference>
<evidence type="ECO:0000256" key="7">
    <source>
        <dbReference type="ARBA" id="ARBA00023136"/>
    </source>
</evidence>
<dbReference type="InterPro" id="IPR037066">
    <property type="entry name" value="Plug_dom_sf"/>
</dbReference>
<feature type="region of interest" description="Disordered" evidence="12">
    <location>
        <begin position="300"/>
        <end position="320"/>
    </location>
</feature>
<proteinExistence type="inferred from homology"/>
<evidence type="ECO:0000259" key="15">
    <source>
        <dbReference type="Pfam" id="PF07715"/>
    </source>
</evidence>
<dbReference type="PANTHER" id="PTHR30069">
    <property type="entry name" value="TONB-DEPENDENT OUTER MEMBRANE RECEPTOR"/>
    <property type="match status" value="1"/>
</dbReference>
<evidence type="ECO:0000256" key="3">
    <source>
        <dbReference type="ARBA" id="ARBA00022448"/>
    </source>
</evidence>